<dbReference type="Proteomes" id="UP001594351">
    <property type="component" value="Unassembled WGS sequence"/>
</dbReference>
<proteinExistence type="predicted"/>
<organism evidence="1 2">
    <name type="scientific">candidate division CSSED10-310 bacterium</name>
    <dbReference type="NCBI Taxonomy" id="2855610"/>
    <lineage>
        <taxon>Bacteria</taxon>
        <taxon>Bacteria division CSSED10-310</taxon>
    </lineage>
</organism>
<dbReference type="EMBL" id="JBHPBY010000041">
    <property type="protein sequence ID" value="MFC1849482.1"/>
    <property type="molecule type" value="Genomic_DNA"/>
</dbReference>
<dbReference type="Gene3D" id="3.30.870.10">
    <property type="entry name" value="Endonuclease Chain A"/>
    <property type="match status" value="1"/>
</dbReference>
<accession>A0ABV6YTH6</accession>
<reference evidence="1 2" key="1">
    <citation type="submission" date="2024-09" db="EMBL/GenBank/DDBJ databases">
        <title>Laminarin stimulates single cell rates of sulfate reduction while oxygen inhibits transcriptomic activity in coastal marine sediment.</title>
        <authorList>
            <person name="Lindsay M."/>
            <person name="Orcutt B."/>
            <person name="Emerson D."/>
            <person name="Stepanauskas R."/>
            <person name="D'Angelo T."/>
        </authorList>
    </citation>
    <scope>NUCLEOTIDE SEQUENCE [LARGE SCALE GENOMIC DNA]</scope>
    <source>
        <strain evidence="1">SAG AM-311-K15</strain>
    </source>
</reference>
<gene>
    <name evidence="1" type="ORF">ACFL27_04650</name>
</gene>
<protein>
    <submittedName>
        <fullName evidence="1">Uncharacterized protein</fullName>
    </submittedName>
</protein>
<keyword evidence="2" id="KW-1185">Reference proteome</keyword>
<dbReference type="SUPFAM" id="SSF56024">
    <property type="entry name" value="Phospholipase D/nuclease"/>
    <property type="match status" value="1"/>
</dbReference>
<comment type="caution">
    <text evidence="1">The sequence shown here is derived from an EMBL/GenBank/DDBJ whole genome shotgun (WGS) entry which is preliminary data.</text>
</comment>
<name>A0ABV6YTH6_UNCC1</name>
<evidence type="ECO:0000313" key="1">
    <source>
        <dbReference type="EMBL" id="MFC1849482.1"/>
    </source>
</evidence>
<evidence type="ECO:0000313" key="2">
    <source>
        <dbReference type="Proteomes" id="UP001594351"/>
    </source>
</evidence>
<sequence length="89" mass="9881">MIDVGHTGLIKVPGKIRLKAETKDKPATPRITPDNQITLLQNGEMHFPTIEAAIDRAVHEIFLESYIFETDSTGHRITESPSGCLLQAR</sequence>